<name>A0ABW6W548_9ACTN</name>
<dbReference type="SUPFAM" id="SSF103025">
    <property type="entry name" value="Folate-binding domain"/>
    <property type="match status" value="1"/>
</dbReference>
<sequence length="194" mass="20237">MAEPTTRHSPLAGAADRLARVTDAAGGAIAMAEVPFLTQLDLRLDPKGPAAAALGVTLPTHACTSARSGDVDVLWLGPDEWLVVGPPGAAERLAGQLRPAAGSEHVSVVDVSAQRTTLLLSGPRVRDLLALGCAIDLHPRSFGPGDCVQTELAHAPVVLFRRDPGFLIFVRASFAAHLADWLVDASVEYTGIPT</sequence>
<dbReference type="Gene3D" id="3.30.70.1520">
    <property type="entry name" value="Heterotetrameric sarcosine oxidase"/>
    <property type="match status" value="1"/>
</dbReference>
<evidence type="ECO:0000313" key="1">
    <source>
        <dbReference type="EMBL" id="MFF5287879.1"/>
    </source>
</evidence>
<proteinExistence type="predicted"/>
<dbReference type="InterPro" id="IPR027266">
    <property type="entry name" value="TrmE/GcvT-like"/>
</dbReference>
<accession>A0ABW6W548</accession>
<dbReference type="EMBL" id="JBIAZU010000001">
    <property type="protein sequence ID" value="MFF5287879.1"/>
    <property type="molecule type" value="Genomic_DNA"/>
</dbReference>
<keyword evidence="2" id="KW-1185">Reference proteome</keyword>
<dbReference type="Pfam" id="PF04268">
    <property type="entry name" value="SoxG"/>
    <property type="match status" value="1"/>
</dbReference>
<gene>
    <name evidence="1" type="ORF">ACFY35_00475</name>
</gene>
<protein>
    <submittedName>
        <fullName evidence="1">Sarcosine oxidase subunit gamma</fullName>
    </submittedName>
</protein>
<evidence type="ECO:0000313" key="2">
    <source>
        <dbReference type="Proteomes" id="UP001602245"/>
    </source>
</evidence>
<dbReference type="Proteomes" id="UP001602245">
    <property type="component" value="Unassembled WGS sequence"/>
</dbReference>
<dbReference type="Gene3D" id="3.30.1360.120">
    <property type="entry name" value="Probable tRNA modification gtpase trme, domain 1"/>
    <property type="match status" value="1"/>
</dbReference>
<dbReference type="InterPro" id="IPR007375">
    <property type="entry name" value="SoxG"/>
</dbReference>
<dbReference type="RefSeq" id="WP_020515599.1">
    <property type="nucleotide sequence ID" value="NZ_JBIAZU010000001.1"/>
</dbReference>
<reference evidence="1 2" key="1">
    <citation type="submission" date="2024-10" db="EMBL/GenBank/DDBJ databases">
        <title>The Natural Products Discovery Center: Release of the First 8490 Sequenced Strains for Exploring Actinobacteria Biosynthetic Diversity.</title>
        <authorList>
            <person name="Kalkreuter E."/>
            <person name="Kautsar S.A."/>
            <person name="Yang D."/>
            <person name="Bader C.D."/>
            <person name="Teijaro C.N."/>
            <person name="Fluegel L."/>
            <person name="Davis C.M."/>
            <person name="Simpson J.R."/>
            <person name="Lauterbach L."/>
            <person name="Steele A.D."/>
            <person name="Gui C."/>
            <person name="Meng S."/>
            <person name="Li G."/>
            <person name="Viehrig K."/>
            <person name="Ye F."/>
            <person name="Su P."/>
            <person name="Kiefer A.F."/>
            <person name="Nichols A."/>
            <person name="Cepeda A.J."/>
            <person name="Yan W."/>
            <person name="Fan B."/>
            <person name="Jiang Y."/>
            <person name="Adhikari A."/>
            <person name="Zheng C.-J."/>
            <person name="Schuster L."/>
            <person name="Cowan T.M."/>
            <person name="Smanski M.J."/>
            <person name="Chevrette M.G."/>
            <person name="De Carvalho L.P.S."/>
            <person name="Shen B."/>
        </authorList>
    </citation>
    <scope>NUCLEOTIDE SEQUENCE [LARGE SCALE GENOMIC DNA]</scope>
    <source>
        <strain evidence="1 2">NPDC000087</strain>
    </source>
</reference>
<comment type="caution">
    <text evidence="1">The sequence shown here is derived from an EMBL/GenBank/DDBJ whole genome shotgun (WGS) entry which is preliminary data.</text>
</comment>
<organism evidence="1 2">
    <name type="scientific">Paractinoplanes globisporus</name>
    <dbReference type="NCBI Taxonomy" id="113565"/>
    <lineage>
        <taxon>Bacteria</taxon>
        <taxon>Bacillati</taxon>
        <taxon>Actinomycetota</taxon>
        <taxon>Actinomycetes</taxon>
        <taxon>Micromonosporales</taxon>
        <taxon>Micromonosporaceae</taxon>
        <taxon>Paractinoplanes</taxon>
    </lineage>
</organism>